<sequence>MNKTSHKPSHYSQSIEEARQLLRQFDCLNSGLPSTTPASIDRQQLRQALLQVACQSEYQLLGICANNFAEAQQALVSYATALGYVLNAELVAIDGPVYIKFNPKSGGCYVAPYVGSHRGVLVSCQSAYETDLNEMYGHLPLDLFLD</sequence>
<dbReference type="KEGG" id="tsin:OXH18_09855"/>
<dbReference type="Gene3D" id="3.30.360.10">
    <property type="entry name" value="Dihydrodipicolinate Reductase, domain 2"/>
    <property type="match status" value="1"/>
</dbReference>
<dbReference type="RefSeq" id="WP_268612499.1">
    <property type="nucleotide sequence ID" value="NZ_CP113797.1"/>
</dbReference>
<dbReference type="EMBL" id="CP113797">
    <property type="protein sequence ID" value="WAL62270.1"/>
    <property type="molecule type" value="Genomic_DNA"/>
</dbReference>
<dbReference type="SUPFAM" id="SSF160532">
    <property type="entry name" value="Ava3019-like"/>
    <property type="match status" value="1"/>
</dbReference>
<evidence type="ECO:0000313" key="1">
    <source>
        <dbReference type="EMBL" id="WAL62270.1"/>
    </source>
</evidence>
<dbReference type="Pfam" id="PF08854">
    <property type="entry name" value="DUF1824"/>
    <property type="match status" value="1"/>
</dbReference>
<evidence type="ECO:0000313" key="2">
    <source>
        <dbReference type="Proteomes" id="UP001163152"/>
    </source>
</evidence>
<protein>
    <submittedName>
        <fullName evidence="1">DUF1824 family protein</fullName>
    </submittedName>
</protein>
<dbReference type="InterPro" id="IPR014953">
    <property type="entry name" value="DUF1824"/>
</dbReference>
<accession>A0A9E9CC86</accession>
<gene>
    <name evidence="1" type="ORF">OXH18_09855</name>
</gene>
<dbReference type="AlphaFoldDB" id="A0A9E9CC86"/>
<keyword evidence="2" id="KW-1185">Reference proteome</keyword>
<proteinExistence type="predicted"/>
<dbReference type="Proteomes" id="UP001163152">
    <property type="component" value="Chromosome"/>
</dbReference>
<reference evidence="1" key="1">
    <citation type="submission" date="2022-12" db="EMBL/GenBank/DDBJ databases">
        <title>Polyphasic identification of a Novel Hot-Spring Cyanobacterium Ocullathermofonsia sinensis gen nov. sp. nov. and Genomic Insights on its Adaptations to the Thermal Habitat.</title>
        <authorList>
            <person name="Daroch M."/>
            <person name="Tang J."/>
            <person name="Jiang Y."/>
        </authorList>
    </citation>
    <scope>NUCLEOTIDE SEQUENCE</scope>
    <source>
        <strain evidence="1">PKUAC-SCTA174</strain>
    </source>
</reference>
<organism evidence="1 2">
    <name type="scientific">Thermocoleostomius sinensis A174</name>
    <dbReference type="NCBI Taxonomy" id="2016057"/>
    <lineage>
        <taxon>Bacteria</taxon>
        <taxon>Bacillati</taxon>
        <taxon>Cyanobacteriota</taxon>
        <taxon>Cyanophyceae</taxon>
        <taxon>Oculatellales</taxon>
        <taxon>Oculatellaceae</taxon>
        <taxon>Thermocoleostomius</taxon>
    </lineage>
</organism>
<name>A0A9E9CC86_9CYAN</name>